<dbReference type="PROSITE" id="PS50097">
    <property type="entry name" value="BTB"/>
    <property type="match status" value="1"/>
</dbReference>
<dbReference type="InterPro" id="IPR011333">
    <property type="entry name" value="SKP1/BTB/POZ_sf"/>
</dbReference>
<accession>A0A0N4VKM8</accession>
<dbReference type="PANTHER" id="PTHR47022">
    <property type="entry name" value="BTB AND MATH DOMAIN-CONTAINING PROTEIN 36-RELATED"/>
    <property type="match status" value="1"/>
</dbReference>
<dbReference type="EMBL" id="UXUI01011131">
    <property type="protein sequence ID" value="VDD95973.1"/>
    <property type="molecule type" value="Genomic_DNA"/>
</dbReference>
<evidence type="ECO:0000313" key="3">
    <source>
        <dbReference type="EMBL" id="VDD95973.1"/>
    </source>
</evidence>
<evidence type="ECO:0000313" key="5">
    <source>
        <dbReference type="WBParaSite" id="EVEC_0001141601-mRNA-1"/>
    </source>
</evidence>
<evidence type="ECO:0000256" key="1">
    <source>
        <dbReference type="SAM" id="MobiDB-lite"/>
    </source>
</evidence>
<organism evidence="5">
    <name type="scientific">Enterobius vermicularis</name>
    <name type="common">Human pinworm</name>
    <dbReference type="NCBI Taxonomy" id="51028"/>
    <lineage>
        <taxon>Eukaryota</taxon>
        <taxon>Metazoa</taxon>
        <taxon>Ecdysozoa</taxon>
        <taxon>Nematoda</taxon>
        <taxon>Chromadorea</taxon>
        <taxon>Rhabditida</taxon>
        <taxon>Spirurina</taxon>
        <taxon>Oxyuridomorpha</taxon>
        <taxon>Oxyuroidea</taxon>
        <taxon>Oxyuridae</taxon>
        <taxon>Enterobius</taxon>
    </lineage>
</organism>
<dbReference type="Pfam" id="PF00651">
    <property type="entry name" value="BTB"/>
    <property type="match status" value="1"/>
</dbReference>
<protein>
    <submittedName>
        <fullName evidence="5">BTB domain-containing protein</fullName>
    </submittedName>
</protein>
<feature type="region of interest" description="Disordered" evidence="1">
    <location>
        <begin position="62"/>
        <end position="106"/>
    </location>
</feature>
<keyword evidence="4" id="KW-1185">Reference proteome</keyword>
<reference evidence="5" key="1">
    <citation type="submission" date="2017-02" db="UniProtKB">
        <authorList>
            <consortium name="WormBaseParasite"/>
        </authorList>
    </citation>
    <scope>IDENTIFICATION</scope>
</reference>
<dbReference type="WBParaSite" id="EVEC_0001141601-mRNA-1">
    <property type="protein sequence ID" value="EVEC_0001141601-mRNA-1"/>
    <property type="gene ID" value="EVEC_0001141601"/>
</dbReference>
<gene>
    <name evidence="3" type="ORF">EVEC_LOCUS10724</name>
</gene>
<dbReference type="SUPFAM" id="SSF54695">
    <property type="entry name" value="POZ domain"/>
    <property type="match status" value="1"/>
</dbReference>
<evidence type="ECO:0000259" key="2">
    <source>
        <dbReference type="PROSITE" id="PS50097"/>
    </source>
</evidence>
<name>A0A0N4VKM8_ENTVE</name>
<dbReference type="OrthoDB" id="5865602at2759"/>
<dbReference type="InterPro" id="IPR000210">
    <property type="entry name" value="BTB/POZ_dom"/>
</dbReference>
<dbReference type="AlphaFoldDB" id="A0A0N4VKM8"/>
<sequence length="323" mass="36287">MPQPFTNFDEEVDTGVMCQICDCWLSGRREFDRHCEQRHPIVVDADSTTVVHSYDQPVTPPSAFLIHSPNSDIGSSSSASYSPATSRKRNRYSSPGDSSSSSGKSNKHLCLACGRYYSSEWNLERHKRESCPLKTKRSKVNEEKSPKLLKLETLELPPLRLSDTNWVADCHLIIGDSRVAVSKTVLSTSSTYFASLFQYYEGKNEVPLSETVDPSVFSLAMDVFNGQQNLDESSIDFVMFVADKFGIKSLYEKCESFVAEKLPASSVMHAIRLADEYNMLDLKNALFSSISIDVFRGLSADRDYCSMEPKLKAELLEKWGTFL</sequence>
<dbReference type="PANTHER" id="PTHR47022:SF1">
    <property type="entry name" value="BTB AND MATH DOMAIN-CONTAINING PROTEIN 36-RELATED"/>
    <property type="match status" value="1"/>
</dbReference>
<evidence type="ECO:0000313" key="4">
    <source>
        <dbReference type="Proteomes" id="UP000274131"/>
    </source>
</evidence>
<dbReference type="SMART" id="SM00225">
    <property type="entry name" value="BTB"/>
    <property type="match status" value="1"/>
</dbReference>
<dbReference type="Gene3D" id="3.30.710.10">
    <property type="entry name" value="Potassium Channel Kv1.1, Chain A"/>
    <property type="match status" value="1"/>
</dbReference>
<reference evidence="3 4" key="2">
    <citation type="submission" date="2018-10" db="EMBL/GenBank/DDBJ databases">
        <authorList>
            <consortium name="Pathogen Informatics"/>
        </authorList>
    </citation>
    <scope>NUCLEOTIDE SEQUENCE [LARGE SCALE GENOMIC DNA]</scope>
</reference>
<feature type="compositionally biased region" description="Low complexity" evidence="1">
    <location>
        <begin position="68"/>
        <end position="85"/>
    </location>
</feature>
<feature type="compositionally biased region" description="Low complexity" evidence="1">
    <location>
        <begin position="93"/>
        <end position="104"/>
    </location>
</feature>
<feature type="domain" description="BTB" evidence="2">
    <location>
        <begin position="168"/>
        <end position="232"/>
    </location>
</feature>
<dbReference type="Proteomes" id="UP000274131">
    <property type="component" value="Unassembled WGS sequence"/>
</dbReference>
<proteinExistence type="predicted"/>